<organism evidence="2 3">
    <name type="scientific">Tachysurus vachellii</name>
    <name type="common">Darkbarbel catfish</name>
    <name type="synonym">Pelteobagrus vachellii</name>
    <dbReference type="NCBI Taxonomy" id="175792"/>
    <lineage>
        <taxon>Eukaryota</taxon>
        <taxon>Metazoa</taxon>
        <taxon>Chordata</taxon>
        <taxon>Craniata</taxon>
        <taxon>Vertebrata</taxon>
        <taxon>Euteleostomi</taxon>
        <taxon>Actinopterygii</taxon>
        <taxon>Neopterygii</taxon>
        <taxon>Teleostei</taxon>
        <taxon>Ostariophysi</taxon>
        <taxon>Siluriformes</taxon>
        <taxon>Bagridae</taxon>
        <taxon>Tachysurus</taxon>
    </lineage>
</organism>
<sequence length="521" mass="57305">MARGSGKDRPVAAAAVAPLQPTHGPALLPPRTRPTGSTTRVMTLNVFDQMKNASILGGFHASVKGSPPAMSQYMTVGGGPFTGFFYAVEGSSQPLLSHVALAVASKLTSALFSAASGWLGWNKNKTEEDPVQKQKPKVWAPDSRRHGESICLSPCNTMAGVTDDFGRVTLLDVVRGIAIRMWKGYRDAQLGWVQVSEAHGDRDITTSPSMPHRCAQFLVIYAPRRGILEVWGTQHGPRIGAFTVGKHCRLLYPGYRLMGVNSVTSQGWHLHTQQVCLFDPVNGVLRTITVPFHLALSDKKSERAKDLHLLKRLSALLRSSDPDPDLLESEAQSVLLEIKHPAVKKQALESLLSSKSAPVSCLLNIIQALSRSIREQDPEAVDESLLQLCSSQLRLLQLYTDVQLLHSPDASPTEPETLAVPGIEDDVARIQPILRRYAELNSRPTVSFAQDETRPLPVKTFLAQLVCEGGELRLIRGSDTDWTQLGSFLFWDVFLDRVHWSECVRRYSRVASALSSYCLCC</sequence>
<dbReference type="PANTHER" id="PTHR12472">
    <property type="entry name" value="RAB3-GAP REGULATORY DOMAIN"/>
    <property type="match status" value="1"/>
</dbReference>
<dbReference type="Proteomes" id="UP001187315">
    <property type="component" value="Unassembled WGS sequence"/>
</dbReference>
<evidence type="ECO:0000313" key="2">
    <source>
        <dbReference type="EMBL" id="KAK2843856.1"/>
    </source>
</evidence>
<dbReference type="InterPro" id="IPR026059">
    <property type="entry name" value="Rab3GAP2"/>
</dbReference>
<dbReference type="AlphaFoldDB" id="A0AA88SNB0"/>
<feature type="domain" description="Rab3-GAP regulatory subunit N-terminal" evidence="1">
    <location>
        <begin position="41"/>
        <end position="251"/>
    </location>
</feature>
<keyword evidence="3" id="KW-1185">Reference proteome</keyword>
<dbReference type="EMBL" id="JAVHJS010000011">
    <property type="protein sequence ID" value="KAK2843856.1"/>
    <property type="molecule type" value="Genomic_DNA"/>
</dbReference>
<gene>
    <name evidence="2" type="ORF">Q7C36_012071</name>
</gene>
<protein>
    <recommendedName>
        <fullName evidence="1">Rab3-GAP regulatory subunit N-terminal domain-containing protein</fullName>
    </recommendedName>
</protein>
<evidence type="ECO:0000313" key="3">
    <source>
        <dbReference type="Proteomes" id="UP001187315"/>
    </source>
</evidence>
<proteinExistence type="predicted"/>
<dbReference type="InterPro" id="IPR032839">
    <property type="entry name" value="RAB3GAP_N"/>
</dbReference>
<dbReference type="Pfam" id="PF14655">
    <property type="entry name" value="RAB3GAP2_N"/>
    <property type="match status" value="1"/>
</dbReference>
<accession>A0AA88SNB0</accession>
<comment type="caution">
    <text evidence="2">The sequence shown here is derived from an EMBL/GenBank/DDBJ whole genome shotgun (WGS) entry which is preliminary data.</text>
</comment>
<dbReference type="PANTHER" id="PTHR12472:SF0">
    <property type="entry name" value="RAB3 GTPASE-ACTIVATING PROTEIN NON-CATALYTIC SUBUNIT"/>
    <property type="match status" value="1"/>
</dbReference>
<name>A0AA88SNB0_TACVA</name>
<reference evidence="2" key="1">
    <citation type="submission" date="2023-08" db="EMBL/GenBank/DDBJ databases">
        <title>Pelteobagrus vachellii genome.</title>
        <authorList>
            <person name="Liu H."/>
        </authorList>
    </citation>
    <scope>NUCLEOTIDE SEQUENCE</scope>
    <source>
        <strain evidence="2">PRFRI_2022a</strain>
        <tissue evidence="2">Muscle</tissue>
    </source>
</reference>
<evidence type="ECO:0000259" key="1">
    <source>
        <dbReference type="Pfam" id="PF14655"/>
    </source>
</evidence>